<feature type="region of interest" description="Disordered" evidence="2">
    <location>
        <begin position="7"/>
        <end position="36"/>
    </location>
</feature>
<dbReference type="SUPFAM" id="SSF46950">
    <property type="entry name" value="Double-stranded DNA-binding domain"/>
    <property type="match status" value="1"/>
</dbReference>
<organism evidence="3">
    <name type="scientific">uncultured marine thaumarchaeote KM3_41_H02</name>
    <dbReference type="NCBI Taxonomy" id="1456146"/>
    <lineage>
        <taxon>Archaea</taxon>
        <taxon>Nitrososphaerota</taxon>
        <taxon>environmental samples</taxon>
    </lineage>
</organism>
<evidence type="ECO:0000256" key="1">
    <source>
        <dbReference type="ARBA" id="ARBA00010490"/>
    </source>
</evidence>
<protein>
    <submittedName>
        <fullName evidence="3">DNA-binding TFAR19-related protein (PDCD5, TFAR19)</fullName>
    </submittedName>
</protein>
<dbReference type="Gene3D" id="1.10.8.140">
    <property type="entry name" value="PDCD5-like"/>
    <property type="match status" value="1"/>
</dbReference>
<gene>
    <name evidence="3" type="primary">PDCD5</name>
    <name evidence="3" type="synonym">TFAR19</name>
</gene>
<dbReference type="EMBL" id="KF900877">
    <property type="protein sequence ID" value="AIF09952.1"/>
    <property type="molecule type" value="Genomic_DNA"/>
</dbReference>
<dbReference type="PIRSF" id="PIRSF015730">
    <property type="entry name" value="TFAR19"/>
    <property type="match status" value="1"/>
</dbReference>
<accession>A0A075H674</accession>
<proteinExistence type="inferred from homology"/>
<keyword evidence="3" id="KW-0238">DNA-binding</keyword>
<dbReference type="GO" id="GO:0005829">
    <property type="term" value="C:cytosol"/>
    <property type="evidence" value="ECO:0007669"/>
    <property type="project" value="TreeGrafter"/>
</dbReference>
<evidence type="ECO:0000313" key="3">
    <source>
        <dbReference type="EMBL" id="AIF09952.1"/>
    </source>
</evidence>
<reference evidence="3" key="1">
    <citation type="journal article" date="2014" name="Genome Biol. Evol.">
        <title>Pangenome evidence for extensive interdomain horizontal transfer affecting lineage core and shell genes in uncultured planktonic thaumarchaeota and euryarchaeota.</title>
        <authorList>
            <person name="Deschamps P."/>
            <person name="Zivanovic Y."/>
            <person name="Moreira D."/>
            <person name="Rodriguez-Valera F."/>
            <person name="Lopez-Garcia P."/>
        </authorList>
    </citation>
    <scope>NUCLEOTIDE SEQUENCE</scope>
</reference>
<feature type="compositionally biased region" description="Basic and acidic residues" evidence="2">
    <location>
        <begin position="8"/>
        <end position="36"/>
    </location>
</feature>
<evidence type="ECO:0000256" key="2">
    <source>
        <dbReference type="SAM" id="MobiDB-lite"/>
    </source>
</evidence>
<dbReference type="Pfam" id="PF01984">
    <property type="entry name" value="dsDNA_bind"/>
    <property type="match status" value="1"/>
</dbReference>
<dbReference type="PANTHER" id="PTHR10840">
    <property type="entry name" value="PROGRAMMED CELL DEATH PROTEIN 5"/>
    <property type="match status" value="1"/>
</dbReference>
<dbReference type="AlphaFoldDB" id="A0A075H674"/>
<dbReference type="GO" id="GO:0003677">
    <property type="term" value="F:DNA binding"/>
    <property type="evidence" value="ECO:0007669"/>
    <property type="project" value="UniProtKB-KW"/>
</dbReference>
<comment type="similarity">
    <text evidence="1">Belongs to the PDCD5 family.</text>
</comment>
<dbReference type="PANTHER" id="PTHR10840:SF0">
    <property type="entry name" value="PROGRAMMED CELL DEATH PROTEIN 5"/>
    <property type="match status" value="1"/>
</dbReference>
<dbReference type="InterPro" id="IPR002836">
    <property type="entry name" value="PDCD5-like"/>
</dbReference>
<name>A0A075H674_9ARCH</name>
<sequence length="115" mass="13119">MFYFITKSMDEHTHADGTTHTHGDGTTHSHEGNEHAEDQFNAKKEMLLKQLLSSEARLRLNNVKMVKPELANMIENYLLGLASQGRDTGQITDEQLKQILLSAQQPKKDFKINRI</sequence>
<dbReference type="InterPro" id="IPR036883">
    <property type="entry name" value="PDCD5-like_sf"/>
</dbReference>